<protein>
    <submittedName>
        <fullName evidence="1">Cell division control protein 48, variant 1</fullName>
    </submittedName>
</protein>
<reference evidence="1 2" key="1">
    <citation type="submission" date="2016-03" db="EMBL/GenBank/DDBJ databases">
        <title>Draft genome sequence of the Fonsecaea monophora CBS 269.37.</title>
        <authorList>
            <person name="Bombassaro A."/>
            <person name="Vinicius W.A."/>
            <person name="De Hoog S."/>
            <person name="Sun J."/>
            <person name="Souza E.M."/>
            <person name="Raittz R.T."/>
            <person name="Costa F."/>
            <person name="Leao A.C."/>
            <person name="Tadra-Sfeir M.Z."/>
            <person name="Baura V."/>
            <person name="Balsanelli E."/>
            <person name="Pedrosa F.O."/>
            <person name="Moreno L.F."/>
            <person name="Steffens M.B."/>
            <person name="Xi L."/>
            <person name="Bocca A.L."/>
            <person name="Felipe M.S."/>
            <person name="Teixeira M."/>
            <person name="Telles Filho F.Q."/>
            <person name="Azevedo C.M."/>
            <person name="Gomes R."/>
            <person name="Vicente V.A."/>
        </authorList>
    </citation>
    <scope>NUCLEOTIDE SEQUENCE [LARGE SCALE GENOMIC DNA]</scope>
    <source>
        <strain evidence="1 2">CBS 269.37</strain>
    </source>
</reference>
<evidence type="ECO:0000313" key="2">
    <source>
        <dbReference type="Proteomes" id="UP000077002"/>
    </source>
</evidence>
<sequence length="423" mass="46407">MSVVRTTTLVVALPEPEGDDRPISHQRAQLVGVDDLVHDHAGDQVSLSGYAFISTELFPDTSTTSAAVLSVLMYTLLSAAVYVDTVVCTSMSVTLVLLYASTNSLTSPTVCLQVLPQHGRLTTLGHGVLDRSGRVHMCECVQNRFDRYYVVMSDTTDSETVVSADGDSNEVVTMDDTEARRENLVFSTTSRARAPAFNEWSDQDQQIIRWAITPNSVVVKDITYYVYCRRMASWWQMESRLPTASQELSDVAGINAPPVNYAAALRRLPPVTHHQGGFPGHAPDPGVCALGRTGSFTLLARTLSLRHFRSSLRLKTPSPVAPLCPSLRIPVNSGPLLDIFLMFTVRSESGGADLGVQAAQDRDRPREGGTSTGGCTFLNNIFFLLLRDDQKLDFMWRIGNALTDPAMNPCVIIFLRPERPGEQ</sequence>
<dbReference type="AlphaFoldDB" id="A0A177EPP5"/>
<dbReference type="EMBL" id="LVKK01000203">
    <property type="protein sequence ID" value="OAG33897.1"/>
    <property type="molecule type" value="Genomic_DNA"/>
</dbReference>
<gene>
    <name evidence="1" type="ORF">AYO21_11983</name>
</gene>
<keyword evidence="1" id="KW-0131">Cell cycle</keyword>
<dbReference type="RefSeq" id="XP_022505849.1">
    <property type="nucleotide sequence ID" value="XM_022661833.1"/>
</dbReference>
<keyword evidence="1" id="KW-0132">Cell division</keyword>
<dbReference type="GeneID" id="34607060"/>
<name>A0A177EPP5_9EURO</name>
<comment type="caution">
    <text evidence="1">The sequence shown here is derived from an EMBL/GenBank/DDBJ whole genome shotgun (WGS) entry which is preliminary data.</text>
</comment>
<dbReference type="Proteomes" id="UP000077002">
    <property type="component" value="Unassembled WGS sequence"/>
</dbReference>
<dbReference type="OrthoDB" id="4758498at2759"/>
<keyword evidence="2" id="KW-1185">Reference proteome</keyword>
<dbReference type="GO" id="GO:0051301">
    <property type="term" value="P:cell division"/>
    <property type="evidence" value="ECO:0007669"/>
    <property type="project" value="UniProtKB-KW"/>
</dbReference>
<organism evidence="1 2">
    <name type="scientific">Fonsecaea monophora</name>
    <dbReference type="NCBI Taxonomy" id="254056"/>
    <lineage>
        <taxon>Eukaryota</taxon>
        <taxon>Fungi</taxon>
        <taxon>Dikarya</taxon>
        <taxon>Ascomycota</taxon>
        <taxon>Pezizomycotina</taxon>
        <taxon>Eurotiomycetes</taxon>
        <taxon>Chaetothyriomycetidae</taxon>
        <taxon>Chaetothyriales</taxon>
        <taxon>Herpotrichiellaceae</taxon>
        <taxon>Fonsecaea</taxon>
    </lineage>
</organism>
<evidence type="ECO:0000313" key="1">
    <source>
        <dbReference type="EMBL" id="OAG33897.1"/>
    </source>
</evidence>
<accession>A0A177EPP5</accession>
<proteinExistence type="predicted"/>